<dbReference type="Pfam" id="PF09172">
    <property type="entry name" value="Vit_open_b-sht"/>
    <property type="match status" value="1"/>
</dbReference>
<protein>
    <recommendedName>
        <fullName evidence="7">Vitellogenin domain-containing protein</fullName>
    </recommendedName>
</protein>
<dbReference type="PANTHER" id="PTHR23345:SF15">
    <property type="entry name" value="VITELLOGENIN 1-RELATED"/>
    <property type="match status" value="1"/>
</dbReference>
<evidence type="ECO:0000256" key="6">
    <source>
        <dbReference type="SAM" id="SignalP"/>
    </source>
</evidence>
<dbReference type="InterPro" id="IPR050733">
    <property type="entry name" value="Vitellogenin/Apolipophorin"/>
</dbReference>
<keyword evidence="3" id="KW-1015">Disulfide bond</keyword>
<dbReference type="EMBL" id="JBGFUD010002452">
    <property type="protein sequence ID" value="MFH4977618.1"/>
    <property type="molecule type" value="Genomic_DNA"/>
</dbReference>
<dbReference type="SMART" id="SM01169">
    <property type="entry name" value="DUF1943"/>
    <property type="match status" value="1"/>
</dbReference>
<evidence type="ECO:0000256" key="4">
    <source>
        <dbReference type="ARBA" id="ARBA00023180"/>
    </source>
</evidence>
<feature type="chain" id="PRO_5044845504" description="Vitellogenin domain-containing protein" evidence="6">
    <location>
        <begin position="22"/>
        <end position="1435"/>
    </location>
</feature>
<dbReference type="SUPFAM" id="SSF56968">
    <property type="entry name" value="Lipovitellin-phosvitin complex, beta-sheet shell regions"/>
    <property type="match status" value="2"/>
</dbReference>
<name>A0ABD6EC60_9BILA</name>
<evidence type="ECO:0000256" key="1">
    <source>
        <dbReference type="ARBA" id="ARBA00022729"/>
    </source>
</evidence>
<dbReference type="GO" id="GO:0045735">
    <property type="term" value="F:nutrient reservoir activity"/>
    <property type="evidence" value="ECO:0007669"/>
    <property type="project" value="UniProtKB-KW"/>
</dbReference>
<dbReference type="Gene3D" id="1.25.10.20">
    <property type="entry name" value="Vitellinogen, superhelical"/>
    <property type="match status" value="1"/>
</dbReference>
<dbReference type="PROSITE" id="PS51211">
    <property type="entry name" value="VITELLOGENIN"/>
    <property type="match status" value="1"/>
</dbReference>
<evidence type="ECO:0000259" key="7">
    <source>
        <dbReference type="PROSITE" id="PS51211"/>
    </source>
</evidence>
<dbReference type="Gene3D" id="2.30.230.10">
    <property type="entry name" value="Lipovitellin, beta-sheet shell regions, chain A"/>
    <property type="match status" value="1"/>
</dbReference>
<evidence type="ECO:0000313" key="9">
    <source>
        <dbReference type="Proteomes" id="UP001608902"/>
    </source>
</evidence>
<dbReference type="Proteomes" id="UP001608902">
    <property type="component" value="Unassembled WGS sequence"/>
</dbReference>
<dbReference type="InterPro" id="IPR015819">
    <property type="entry name" value="Lipid_transp_b-sht_shell"/>
</dbReference>
<dbReference type="InterPro" id="IPR001747">
    <property type="entry name" value="Vitellogenin_N"/>
</dbReference>
<feature type="domain" description="Vitellogenin" evidence="7">
    <location>
        <begin position="32"/>
        <end position="716"/>
    </location>
</feature>
<dbReference type="SMART" id="SM00638">
    <property type="entry name" value="LPD_N"/>
    <property type="match status" value="1"/>
</dbReference>
<evidence type="ECO:0000256" key="5">
    <source>
        <dbReference type="PROSITE-ProRule" id="PRU00557"/>
    </source>
</evidence>
<evidence type="ECO:0000313" key="8">
    <source>
        <dbReference type="EMBL" id="MFH4977618.1"/>
    </source>
</evidence>
<proteinExistence type="predicted"/>
<feature type="signal peptide" evidence="6">
    <location>
        <begin position="1"/>
        <end position="21"/>
    </location>
</feature>
<dbReference type="InterPro" id="IPR015816">
    <property type="entry name" value="Vitellinogen_b-sht_N"/>
</dbReference>
<keyword evidence="2" id="KW-0758">Storage protein</keyword>
<organism evidence="8 9">
    <name type="scientific">Gnathostoma spinigerum</name>
    <dbReference type="NCBI Taxonomy" id="75299"/>
    <lineage>
        <taxon>Eukaryota</taxon>
        <taxon>Metazoa</taxon>
        <taxon>Ecdysozoa</taxon>
        <taxon>Nematoda</taxon>
        <taxon>Chromadorea</taxon>
        <taxon>Rhabditida</taxon>
        <taxon>Spirurina</taxon>
        <taxon>Gnathostomatomorpha</taxon>
        <taxon>Gnathostomatoidea</taxon>
        <taxon>Gnathostomatidae</taxon>
        <taxon>Gnathostoma</taxon>
    </lineage>
</organism>
<reference evidence="8 9" key="1">
    <citation type="submission" date="2024-08" db="EMBL/GenBank/DDBJ databases">
        <title>Gnathostoma spinigerum genome.</title>
        <authorList>
            <person name="Gonzalez-Bertolin B."/>
            <person name="Monzon S."/>
            <person name="Zaballos A."/>
            <person name="Jimenez P."/>
            <person name="Dekumyoy P."/>
            <person name="Varona S."/>
            <person name="Cuesta I."/>
            <person name="Sumanam S."/>
            <person name="Adisakwattana P."/>
            <person name="Gasser R.B."/>
            <person name="Hernandez-Gonzalez A."/>
            <person name="Young N.D."/>
            <person name="Perteguer M.J."/>
        </authorList>
    </citation>
    <scope>NUCLEOTIDE SEQUENCE [LARGE SCALE GENOMIC DNA]</scope>
    <source>
        <strain evidence="8">AL3</strain>
        <tissue evidence="8">Liver</tissue>
    </source>
</reference>
<dbReference type="PANTHER" id="PTHR23345">
    <property type="entry name" value="VITELLOGENIN-RELATED"/>
    <property type="match status" value="1"/>
</dbReference>
<dbReference type="InterPro" id="IPR011030">
    <property type="entry name" value="Lipovitellin_superhlx_dom"/>
</dbReference>
<keyword evidence="9" id="KW-1185">Reference proteome</keyword>
<keyword evidence="1 6" id="KW-0732">Signal</keyword>
<accession>A0ABD6EC60</accession>
<keyword evidence="4" id="KW-0325">Glycoprotein</keyword>
<evidence type="ECO:0000256" key="2">
    <source>
        <dbReference type="ARBA" id="ARBA00022761"/>
    </source>
</evidence>
<dbReference type="Pfam" id="PF01347">
    <property type="entry name" value="Vitellogenin_N"/>
    <property type="match status" value="1"/>
</dbReference>
<sequence length="1435" mass="164981">MQDRIILFIFILLNFYSLSHSSLRDSIPDRCYEARHEYHYRYDAQISTGISEVSKQNAIIRLQALVSVAFLRHPNEGVLYLSQNRIAKLNRDIPDPRVLQPFAAFEVEKFDREQQRVMQLPVRFKYFDGMISELEFDRDEQFWAANIKRAVLNMFQVNMKRHITGNELSEKFLSKKMSSTETTFFAVNETTLEGNCETVYSREKGEKFTKVTKSINFEKCDERFGIDLDYHFLRRFPRTLEDKVSDESTLKSVTLFHYIVREDEQGFLIDRVDVDSKYTFTPFIGETTAITTFAIGKLTLLKVLDKPGTVIEPRSDFKRSLLYDPSQYTQIMKFYINGDRSPSEFFTSFAHKLQIIEDIIGQMVRSMNVRWRDISPDATHQMARLVDVLRMCSMSELREVMNIPSKFDLVVREVNDILLDALAIAGTNNTVSVVVDKILSLQLNKFKKIHLLHLLMNPQVVSDNVVINVRKLSKTSDKDVGSTALLATAALIHKLCSEDKGARLGARNNRQCAFRMDAVKELASNFDNAQNRDEKLLALKAIGNAGLIELFDKLEIIITEKNEESELRVAAIDSLRRLDRRYPERIQTLLMPVFGEYSEAAEVRMAALAEIMHTLPSRAVIDHIAHILIHDSNQQVQAFTLSALMSFANSRNPNEKEMAANIRNVLPLVRHQQRILNAANSRFWHLPYMSDGFSFSGSVDVITMIANESSLPRQTVLNIESFLHTIKSSVQFGFIQYNGEQLIENFLRIKGAETWTEYLGRDPRSVSISMTTELLRSIHNSLKTSARYGIKGDVRASFYFRLDNVDYLIIPVNERTIPDYSRIIKNDRIDFSQLDETLRNGIRYKHWFLGFAYEAEQKIATTVGLPLTIGGKAPYFNKFDIALNGAFSPRSGKRLDEVKVNFDFNSNLIGTNVFTMAVWHPVCKAGIKGTRSVQMNIPLKGEIHLSLHRTPQLRLDFTLPNEKIQIFTVHTRLVTFTGKFDSPRRMKKWPVANQTTMYNDDERRMHRIWERTLGEKAFGYNIQIHSQYHSDAPKWMSDFACENLLEVFLQPRGGAAQKLSFQIGAENVKHAKMDEIDIGDFYTNEDDAIYFERDVVNEKHNVRAEERTRMEQFLQNINEQKNEEVDQQRLQLSIIALRSQRSEKIAEAIVVTACSFNTRYCSLDANLNRKPFLDEEDVEWTLGLKAQYLYPKEANSIREFMTLSHREFNSIIKAEWGASRKQRLTMKTQGEQSESQMICASKLGDDIQLAEDVRMKGGLTPVERLDEIIRCSLLNQYRISVDSSFATNLAIINFLRAHMPSNAHVTYRYNPGYKIFAKITIDPRTYEHASVWLRSPHEDVTIDKIPLPAGIDQLMLSVHQHISRNHSWIGTLTSEKNAECLATSKYINMFNNVQIKVPFIGCYSVLVKDCSSRPRFAVLIKSVSRTSEDKASSIS</sequence>
<comment type="caution">
    <text evidence="8">The sequence shown here is derived from an EMBL/GenBank/DDBJ whole genome shotgun (WGS) entry which is preliminary data.</text>
</comment>
<gene>
    <name evidence="8" type="ORF">AB6A40_004327</name>
</gene>
<evidence type="ECO:0000256" key="3">
    <source>
        <dbReference type="ARBA" id="ARBA00023157"/>
    </source>
</evidence>
<dbReference type="Gene3D" id="2.20.80.10">
    <property type="entry name" value="Lipovitellin-phosvitin complex, chain A, domain 4"/>
    <property type="match status" value="1"/>
</dbReference>
<dbReference type="SUPFAM" id="SSF48431">
    <property type="entry name" value="Lipovitellin-phosvitin complex, superhelical domain"/>
    <property type="match status" value="1"/>
</dbReference>
<comment type="caution">
    <text evidence="5">Lacks conserved residue(s) required for the propagation of feature annotation.</text>
</comment>
<dbReference type="InterPro" id="IPR015255">
    <property type="entry name" value="Vitellinogen_open_b-sht"/>
</dbReference>